<reference evidence="3" key="1">
    <citation type="submission" date="2020-03" db="EMBL/GenBank/DDBJ databases">
        <title>The deep terrestrial virosphere.</title>
        <authorList>
            <person name="Holmfeldt K."/>
            <person name="Nilsson E."/>
            <person name="Simone D."/>
            <person name="Lopez-Fernandez M."/>
            <person name="Wu X."/>
            <person name="de Brujin I."/>
            <person name="Lundin D."/>
            <person name="Andersson A."/>
            <person name="Bertilsson S."/>
            <person name="Dopson M."/>
        </authorList>
    </citation>
    <scope>NUCLEOTIDE SEQUENCE</scope>
    <source>
        <strain evidence="3">MM415A00721</strain>
        <strain evidence="2">MM415B00395</strain>
    </source>
</reference>
<feature type="region of interest" description="Disordered" evidence="1">
    <location>
        <begin position="525"/>
        <end position="550"/>
    </location>
</feature>
<dbReference type="AlphaFoldDB" id="A0A6M3KEY7"/>
<protein>
    <submittedName>
        <fullName evidence="3">Uncharacterized protein</fullName>
    </submittedName>
</protein>
<organism evidence="3">
    <name type="scientific">viral metagenome</name>
    <dbReference type="NCBI Taxonomy" id="1070528"/>
    <lineage>
        <taxon>unclassified sequences</taxon>
        <taxon>metagenomes</taxon>
        <taxon>organismal metagenomes</taxon>
    </lineage>
</organism>
<dbReference type="EMBL" id="MT142422">
    <property type="protein sequence ID" value="QJA80443.1"/>
    <property type="molecule type" value="Genomic_DNA"/>
</dbReference>
<feature type="compositionally biased region" description="Basic and acidic residues" evidence="1">
    <location>
        <begin position="526"/>
        <end position="536"/>
    </location>
</feature>
<dbReference type="EMBL" id="MT141539">
    <property type="protein sequence ID" value="QJA65501.1"/>
    <property type="molecule type" value="Genomic_DNA"/>
</dbReference>
<sequence length="550" mass="62745">MDLPRRHASIKPKTSQMSMEDISGYIMDMPDDVLSRIQFSVPWQYSPDEGDYKDADGFSTKQSLLSKEDSKTTRDVLQIECWDRFHQNPQINTSVWGKIGRLTGMDFGVSSDIWEIQQVIEEIELDPRNRLYNFWPKFVGRSFVEGELFLVFTVHPDGFVEVDFIDPAALSAGGDENTGIIFHPNKPTMPLFYIVSSNSTVKELIPSIFIARYPDLVGIVSDNNDFKQYSKFLKKDNKRVYDVFNGYQRFVISWDRGFLTKRAISYLRTIIQWCNHYETLKKYEIDYKKSAGSYVWAFTIENPRDFKLWLTLPDEEKRKTGIMAKKTPGSSLVLPPGMKVEAVGPKLPSIREEDTDIMHMVSSGLNEPEDVTTGVSSGTFASVKASRGPWSDRISDELAYFKRFLQFDFWGSIFFLRSNIGKMEATFSTQVAVGFKNQKPIFKKIKRKPEMLLEFSFPASEVTDFDSRAKGLLGVKHGPVSETLGIPQSEVAKKLGIGNYGKLRLKKAEEDEKYPELIYAMDAESLQEKTEAEPGNKKTGTSQKKKETPK</sequence>
<name>A0A6M3KEY7_9ZZZZ</name>
<evidence type="ECO:0000313" key="2">
    <source>
        <dbReference type="EMBL" id="QJA65501.1"/>
    </source>
</evidence>
<accession>A0A6M3KEY7</accession>
<evidence type="ECO:0000313" key="3">
    <source>
        <dbReference type="EMBL" id="QJA80443.1"/>
    </source>
</evidence>
<gene>
    <name evidence="3" type="ORF">MM415A00721_0016</name>
    <name evidence="2" type="ORF">MM415B00395_0047</name>
</gene>
<evidence type="ECO:0000256" key="1">
    <source>
        <dbReference type="SAM" id="MobiDB-lite"/>
    </source>
</evidence>
<proteinExistence type="predicted"/>